<evidence type="ECO:0000313" key="1">
    <source>
        <dbReference type="EMBL" id="KKN08562.1"/>
    </source>
</evidence>
<sequence length="80" mass="9220">MRLFAVNHRLKRFEDQEVHGSRLILPRKQVDIPMDLTVDEKLTVTFTAIVVGASFDVDRKTGELIRSHKISILDTEVEFP</sequence>
<protein>
    <submittedName>
        <fullName evidence="1">Uncharacterized protein</fullName>
    </submittedName>
</protein>
<dbReference type="EMBL" id="LAZR01004440">
    <property type="protein sequence ID" value="KKN08562.1"/>
    <property type="molecule type" value="Genomic_DNA"/>
</dbReference>
<dbReference type="AlphaFoldDB" id="A0A0F9N9I7"/>
<gene>
    <name evidence="1" type="ORF">LCGC14_1055390</name>
</gene>
<name>A0A0F9N9I7_9ZZZZ</name>
<organism evidence="1">
    <name type="scientific">marine sediment metagenome</name>
    <dbReference type="NCBI Taxonomy" id="412755"/>
    <lineage>
        <taxon>unclassified sequences</taxon>
        <taxon>metagenomes</taxon>
        <taxon>ecological metagenomes</taxon>
    </lineage>
</organism>
<reference evidence="1" key="1">
    <citation type="journal article" date="2015" name="Nature">
        <title>Complex archaea that bridge the gap between prokaryotes and eukaryotes.</title>
        <authorList>
            <person name="Spang A."/>
            <person name="Saw J.H."/>
            <person name="Jorgensen S.L."/>
            <person name="Zaremba-Niedzwiedzka K."/>
            <person name="Martijn J."/>
            <person name="Lind A.E."/>
            <person name="van Eijk R."/>
            <person name="Schleper C."/>
            <person name="Guy L."/>
            <person name="Ettema T.J."/>
        </authorList>
    </citation>
    <scope>NUCLEOTIDE SEQUENCE</scope>
</reference>
<comment type="caution">
    <text evidence="1">The sequence shown here is derived from an EMBL/GenBank/DDBJ whole genome shotgun (WGS) entry which is preliminary data.</text>
</comment>
<accession>A0A0F9N9I7</accession>
<proteinExistence type="predicted"/>